<evidence type="ECO:0000313" key="2">
    <source>
        <dbReference type="EMBL" id="KRW98517.1"/>
    </source>
</evidence>
<reference evidence="2 3" key="1">
    <citation type="journal article" date="2015" name="Sci. Rep.">
        <title>Genome of the facultative scuticociliatosis pathogen Pseudocohnilembus persalinus provides insight into its virulence through horizontal gene transfer.</title>
        <authorList>
            <person name="Xiong J."/>
            <person name="Wang G."/>
            <person name="Cheng J."/>
            <person name="Tian M."/>
            <person name="Pan X."/>
            <person name="Warren A."/>
            <person name="Jiang C."/>
            <person name="Yuan D."/>
            <person name="Miao W."/>
        </authorList>
    </citation>
    <scope>NUCLEOTIDE SEQUENCE [LARGE SCALE GENOMIC DNA]</scope>
    <source>
        <strain evidence="2">36N120E</strain>
    </source>
</reference>
<name>A0A0V0Q8L9_PSEPJ</name>
<dbReference type="AlphaFoldDB" id="A0A0V0Q8L9"/>
<organism evidence="2 3">
    <name type="scientific">Pseudocohnilembus persalinus</name>
    <name type="common">Ciliate</name>
    <dbReference type="NCBI Taxonomy" id="266149"/>
    <lineage>
        <taxon>Eukaryota</taxon>
        <taxon>Sar</taxon>
        <taxon>Alveolata</taxon>
        <taxon>Ciliophora</taxon>
        <taxon>Intramacronucleata</taxon>
        <taxon>Oligohymenophorea</taxon>
        <taxon>Scuticociliatia</taxon>
        <taxon>Philasterida</taxon>
        <taxon>Pseudocohnilembidae</taxon>
        <taxon>Pseudocohnilembus</taxon>
    </lineage>
</organism>
<protein>
    <submittedName>
        <fullName evidence="2">Uncharacterized protein</fullName>
    </submittedName>
</protein>
<evidence type="ECO:0000313" key="3">
    <source>
        <dbReference type="Proteomes" id="UP000054937"/>
    </source>
</evidence>
<keyword evidence="3" id="KW-1185">Reference proteome</keyword>
<proteinExistence type="predicted"/>
<sequence>MRLIKKNVFDPLPQQNRPRSVSEMKSGFQLSTIVPQKNDKENGVDFISLMNRRPNFKEVIQNIPKKLPSLKSHVVIKNNTQVYSPEKNDKKNYKMQVARQMMKTLQKPNINNQQSLSKISSQHKILKKQFFGLNVQLNQV</sequence>
<gene>
    <name evidence="2" type="ORF">PPERSA_00114</name>
</gene>
<feature type="region of interest" description="Disordered" evidence="1">
    <location>
        <begin position="1"/>
        <end position="25"/>
    </location>
</feature>
<evidence type="ECO:0000256" key="1">
    <source>
        <dbReference type="SAM" id="MobiDB-lite"/>
    </source>
</evidence>
<dbReference type="EMBL" id="LDAU01000242">
    <property type="protein sequence ID" value="KRW98517.1"/>
    <property type="molecule type" value="Genomic_DNA"/>
</dbReference>
<accession>A0A0V0Q8L9</accession>
<dbReference type="Proteomes" id="UP000054937">
    <property type="component" value="Unassembled WGS sequence"/>
</dbReference>
<dbReference type="InParanoid" id="A0A0V0Q8L9"/>
<comment type="caution">
    <text evidence="2">The sequence shown here is derived from an EMBL/GenBank/DDBJ whole genome shotgun (WGS) entry which is preliminary data.</text>
</comment>